<accession>A0A7W8ALC5</accession>
<dbReference type="InterPro" id="IPR007730">
    <property type="entry name" value="SPOR-like_dom"/>
</dbReference>
<dbReference type="PANTHER" id="PTHR37423">
    <property type="entry name" value="SOLUBLE LYTIC MUREIN TRANSGLYCOSYLASE-RELATED"/>
    <property type="match status" value="1"/>
</dbReference>
<protein>
    <recommendedName>
        <fullName evidence="9">Lytic transglycosylase domain-containing protein</fullName>
    </recommendedName>
</protein>
<comment type="similarity">
    <text evidence="1">Belongs to the transglycosylase Slt family.</text>
</comment>
<evidence type="ECO:0008006" key="9">
    <source>
        <dbReference type="Google" id="ProtNLM"/>
    </source>
</evidence>
<gene>
    <name evidence="7" type="ORF">HNQ68_002534</name>
</gene>
<evidence type="ECO:0000256" key="2">
    <source>
        <dbReference type="ARBA" id="ARBA00009387"/>
    </source>
</evidence>
<organism evidence="7 8">
    <name type="scientific">Pseudochrobactrum saccharolyticum</name>
    <dbReference type="NCBI Taxonomy" id="354352"/>
    <lineage>
        <taxon>Bacteria</taxon>
        <taxon>Pseudomonadati</taxon>
        <taxon>Pseudomonadota</taxon>
        <taxon>Alphaproteobacteria</taxon>
        <taxon>Hyphomicrobiales</taxon>
        <taxon>Brucellaceae</taxon>
        <taxon>Pseudochrobactrum</taxon>
    </lineage>
</organism>
<evidence type="ECO:0000259" key="5">
    <source>
        <dbReference type="Pfam" id="PF01464"/>
    </source>
</evidence>
<evidence type="ECO:0000256" key="3">
    <source>
        <dbReference type="SAM" id="MobiDB-lite"/>
    </source>
</evidence>
<dbReference type="Pfam" id="PF01464">
    <property type="entry name" value="SLT"/>
    <property type="match status" value="1"/>
</dbReference>
<evidence type="ECO:0000259" key="6">
    <source>
        <dbReference type="Pfam" id="PF05036"/>
    </source>
</evidence>
<dbReference type="AlphaFoldDB" id="A0A7W8ALC5"/>
<feature type="region of interest" description="Disordered" evidence="3">
    <location>
        <begin position="26"/>
        <end position="54"/>
    </location>
</feature>
<dbReference type="Gene3D" id="1.10.530.10">
    <property type="match status" value="1"/>
</dbReference>
<evidence type="ECO:0000256" key="1">
    <source>
        <dbReference type="ARBA" id="ARBA00007734"/>
    </source>
</evidence>
<proteinExistence type="inferred from homology"/>
<keyword evidence="4" id="KW-0732">Signal</keyword>
<dbReference type="GO" id="GO:0042834">
    <property type="term" value="F:peptidoglycan binding"/>
    <property type="evidence" value="ECO:0007669"/>
    <property type="project" value="InterPro"/>
</dbReference>
<keyword evidence="8" id="KW-1185">Reference proteome</keyword>
<dbReference type="SUPFAM" id="SSF53955">
    <property type="entry name" value="Lysozyme-like"/>
    <property type="match status" value="1"/>
</dbReference>
<comment type="caution">
    <text evidence="7">The sequence shown here is derived from an EMBL/GenBank/DDBJ whole genome shotgun (WGS) entry which is preliminary data.</text>
</comment>
<name>A0A7W8ALC5_9HYPH</name>
<dbReference type="Pfam" id="PF05036">
    <property type="entry name" value="SPOR"/>
    <property type="match status" value="1"/>
</dbReference>
<feature type="signal peptide" evidence="4">
    <location>
        <begin position="1"/>
        <end position="25"/>
    </location>
</feature>
<evidence type="ECO:0000313" key="8">
    <source>
        <dbReference type="Proteomes" id="UP000531231"/>
    </source>
</evidence>
<feature type="domain" description="Transglycosylase SLT" evidence="5">
    <location>
        <begin position="65"/>
        <end position="163"/>
    </location>
</feature>
<dbReference type="InterPro" id="IPR008258">
    <property type="entry name" value="Transglycosylase_SLT_dom_1"/>
</dbReference>
<reference evidence="7 8" key="1">
    <citation type="submission" date="2020-08" db="EMBL/GenBank/DDBJ databases">
        <title>Genomic Encyclopedia of Type Strains, Phase IV (KMG-IV): sequencing the most valuable type-strain genomes for metagenomic binning, comparative biology and taxonomic classification.</title>
        <authorList>
            <person name="Goeker M."/>
        </authorList>
    </citation>
    <scope>NUCLEOTIDE SEQUENCE [LARGE SCALE GENOMIC DNA]</scope>
    <source>
        <strain evidence="7 8">DSM 25620</strain>
    </source>
</reference>
<comment type="similarity">
    <text evidence="2">Belongs to the virb1 family.</text>
</comment>
<dbReference type="RefSeq" id="WP_246176125.1">
    <property type="nucleotide sequence ID" value="NZ_JACHIL010000004.1"/>
</dbReference>
<feature type="chain" id="PRO_5030811854" description="Lytic transglycosylase domain-containing protein" evidence="4">
    <location>
        <begin position="26"/>
        <end position="307"/>
    </location>
</feature>
<sequence>MRLPAGLFTALMLSVPVSGLPVAFAQEQQEKPTESAPPVTKKKQSEKSDAAAKPAPDVAQICRLIAGSAEKHGIPPNFFARLIWKESRFDHLAVSPVGAQGIAQFMPYTAKERGLTDAFNIELALPASASFLKDLHGSFGNWGLAAAAYNAGPTRLSNWMKNGGFLPLETENYVLSITGKSVDHFSTGQELTDTPLDDKLPFQQACQLLPVIKSRSISMAQLNPFPWAVQVAGNFRQSVVSAQWNRLRKQNPKLFAGREIYISRVRSPIGRRGIYVARLGANSRQTADNLCQTIRISGGSCIIRRNR</sequence>
<evidence type="ECO:0000313" key="7">
    <source>
        <dbReference type="EMBL" id="MBB5091989.1"/>
    </source>
</evidence>
<dbReference type="EMBL" id="JACHIL010000004">
    <property type="protein sequence ID" value="MBB5091989.1"/>
    <property type="molecule type" value="Genomic_DNA"/>
</dbReference>
<dbReference type="PANTHER" id="PTHR37423:SF2">
    <property type="entry name" value="MEMBRANE-BOUND LYTIC MUREIN TRANSGLYCOSYLASE C"/>
    <property type="match status" value="1"/>
</dbReference>
<dbReference type="InterPro" id="IPR023346">
    <property type="entry name" value="Lysozyme-like_dom_sf"/>
</dbReference>
<feature type="domain" description="SPOR" evidence="6">
    <location>
        <begin position="225"/>
        <end position="305"/>
    </location>
</feature>
<dbReference type="Proteomes" id="UP000531231">
    <property type="component" value="Unassembled WGS sequence"/>
</dbReference>
<evidence type="ECO:0000256" key="4">
    <source>
        <dbReference type="SAM" id="SignalP"/>
    </source>
</evidence>